<sequence>MLGWGRDCLSCLLLLVDGRPAAEVPSLSVCPSGWHWPYATKKARRTSEEDEAGNKSKARINRIHPNRLSRQQSCHQDMLASASSTSFLRVGERIADGYKNQDEGQARRRPRDQGEVEISIATIDPHVEIMLEAGSVAYPFGGAGDAGWRGFMFPAQSEPEWSRYNPK</sequence>
<dbReference type="Proteomes" id="UP000184383">
    <property type="component" value="Unassembled WGS sequence"/>
</dbReference>
<dbReference type="AlphaFoldDB" id="A0A1L9RVK5"/>
<feature type="region of interest" description="Disordered" evidence="1">
    <location>
        <begin position="43"/>
        <end position="75"/>
    </location>
</feature>
<accession>A0A1L9RVK5</accession>
<evidence type="ECO:0000313" key="3">
    <source>
        <dbReference type="EMBL" id="OJJ38970.1"/>
    </source>
</evidence>
<evidence type="ECO:0000256" key="2">
    <source>
        <dbReference type="SAM" id="SignalP"/>
    </source>
</evidence>
<organism evidence="3 4">
    <name type="scientific">Aspergillus wentii DTO 134E9</name>
    <dbReference type="NCBI Taxonomy" id="1073089"/>
    <lineage>
        <taxon>Eukaryota</taxon>
        <taxon>Fungi</taxon>
        <taxon>Dikarya</taxon>
        <taxon>Ascomycota</taxon>
        <taxon>Pezizomycotina</taxon>
        <taxon>Eurotiomycetes</taxon>
        <taxon>Eurotiomycetidae</taxon>
        <taxon>Eurotiales</taxon>
        <taxon>Aspergillaceae</taxon>
        <taxon>Aspergillus</taxon>
        <taxon>Aspergillus subgen. Cremei</taxon>
    </lineage>
</organism>
<dbReference type="EMBL" id="KV878210">
    <property type="protein sequence ID" value="OJJ38970.1"/>
    <property type="molecule type" value="Genomic_DNA"/>
</dbReference>
<dbReference type="RefSeq" id="XP_040692646.1">
    <property type="nucleotide sequence ID" value="XM_040832665.1"/>
</dbReference>
<feature type="compositionally biased region" description="Basic and acidic residues" evidence="1">
    <location>
        <begin position="96"/>
        <end position="114"/>
    </location>
</feature>
<feature type="signal peptide" evidence="2">
    <location>
        <begin position="1"/>
        <end position="18"/>
    </location>
</feature>
<evidence type="ECO:0000313" key="4">
    <source>
        <dbReference type="Proteomes" id="UP000184383"/>
    </source>
</evidence>
<protein>
    <submittedName>
        <fullName evidence="3">Uncharacterized protein</fullName>
    </submittedName>
</protein>
<keyword evidence="2" id="KW-0732">Signal</keyword>
<reference evidence="4" key="1">
    <citation type="journal article" date="2017" name="Genome Biol.">
        <title>Comparative genomics reveals high biological diversity and specific adaptations in the industrially and medically important fungal genus Aspergillus.</title>
        <authorList>
            <person name="de Vries R.P."/>
            <person name="Riley R."/>
            <person name="Wiebenga A."/>
            <person name="Aguilar-Osorio G."/>
            <person name="Amillis S."/>
            <person name="Uchima C.A."/>
            <person name="Anderluh G."/>
            <person name="Asadollahi M."/>
            <person name="Askin M."/>
            <person name="Barry K."/>
            <person name="Battaglia E."/>
            <person name="Bayram O."/>
            <person name="Benocci T."/>
            <person name="Braus-Stromeyer S.A."/>
            <person name="Caldana C."/>
            <person name="Canovas D."/>
            <person name="Cerqueira G.C."/>
            <person name="Chen F."/>
            <person name="Chen W."/>
            <person name="Choi C."/>
            <person name="Clum A."/>
            <person name="Dos Santos R.A."/>
            <person name="Damasio A.R."/>
            <person name="Diallinas G."/>
            <person name="Emri T."/>
            <person name="Fekete E."/>
            <person name="Flipphi M."/>
            <person name="Freyberg S."/>
            <person name="Gallo A."/>
            <person name="Gournas C."/>
            <person name="Habgood R."/>
            <person name="Hainaut M."/>
            <person name="Harispe M.L."/>
            <person name="Henrissat B."/>
            <person name="Hilden K.S."/>
            <person name="Hope R."/>
            <person name="Hossain A."/>
            <person name="Karabika E."/>
            <person name="Karaffa L."/>
            <person name="Karanyi Z."/>
            <person name="Krasevec N."/>
            <person name="Kuo A."/>
            <person name="Kusch H."/>
            <person name="LaButti K."/>
            <person name="Lagendijk E.L."/>
            <person name="Lapidus A."/>
            <person name="Levasseur A."/>
            <person name="Lindquist E."/>
            <person name="Lipzen A."/>
            <person name="Logrieco A.F."/>
            <person name="MacCabe A."/>
            <person name="Maekelae M.R."/>
            <person name="Malavazi I."/>
            <person name="Melin P."/>
            <person name="Meyer V."/>
            <person name="Mielnichuk N."/>
            <person name="Miskei M."/>
            <person name="Molnar A.P."/>
            <person name="Mule G."/>
            <person name="Ngan C.Y."/>
            <person name="Orejas M."/>
            <person name="Orosz E."/>
            <person name="Ouedraogo J.P."/>
            <person name="Overkamp K.M."/>
            <person name="Park H.-S."/>
            <person name="Perrone G."/>
            <person name="Piumi F."/>
            <person name="Punt P.J."/>
            <person name="Ram A.F."/>
            <person name="Ramon A."/>
            <person name="Rauscher S."/>
            <person name="Record E."/>
            <person name="Riano-Pachon D.M."/>
            <person name="Robert V."/>
            <person name="Roehrig J."/>
            <person name="Ruller R."/>
            <person name="Salamov A."/>
            <person name="Salih N.S."/>
            <person name="Samson R.A."/>
            <person name="Sandor E."/>
            <person name="Sanguinetti M."/>
            <person name="Schuetze T."/>
            <person name="Sepcic K."/>
            <person name="Shelest E."/>
            <person name="Sherlock G."/>
            <person name="Sophianopoulou V."/>
            <person name="Squina F.M."/>
            <person name="Sun H."/>
            <person name="Susca A."/>
            <person name="Todd R.B."/>
            <person name="Tsang A."/>
            <person name="Unkles S.E."/>
            <person name="van de Wiele N."/>
            <person name="van Rossen-Uffink D."/>
            <person name="Oliveira J.V."/>
            <person name="Vesth T.C."/>
            <person name="Visser J."/>
            <person name="Yu J.-H."/>
            <person name="Zhou M."/>
            <person name="Andersen M.R."/>
            <person name="Archer D.B."/>
            <person name="Baker S.E."/>
            <person name="Benoit I."/>
            <person name="Brakhage A.A."/>
            <person name="Braus G.H."/>
            <person name="Fischer R."/>
            <person name="Frisvad J.C."/>
            <person name="Goldman G.H."/>
            <person name="Houbraken J."/>
            <person name="Oakley B."/>
            <person name="Pocsi I."/>
            <person name="Scazzocchio C."/>
            <person name="Seiboth B."/>
            <person name="vanKuyk P.A."/>
            <person name="Wortman J."/>
            <person name="Dyer P.S."/>
            <person name="Grigoriev I.V."/>
        </authorList>
    </citation>
    <scope>NUCLEOTIDE SEQUENCE [LARGE SCALE GENOMIC DNA]</scope>
    <source>
        <strain evidence="4">DTO 134E9</strain>
    </source>
</reference>
<feature type="region of interest" description="Disordered" evidence="1">
    <location>
        <begin position="96"/>
        <end position="115"/>
    </location>
</feature>
<name>A0A1L9RVK5_ASPWE</name>
<keyword evidence="4" id="KW-1185">Reference proteome</keyword>
<dbReference type="GeneID" id="63748513"/>
<feature type="chain" id="PRO_5012792788" evidence="2">
    <location>
        <begin position="19"/>
        <end position="167"/>
    </location>
</feature>
<feature type="compositionally biased region" description="Basic residues" evidence="1">
    <location>
        <begin position="56"/>
        <end position="67"/>
    </location>
</feature>
<proteinExistence type="predicted"/>
<evidence type="ECO:0000256" key="1">
    <source>
        <dbReference type="SAM" id="MobiDB-lite"/>
    </source>
</evidence>
<gene>
    <name evidence="3" type="ORF">ASPWEDRAFT_24841</name>
</gene>
<dbReference type="VEuPathDB" id="FungiDB:ASPWEDRAFT_24841"/>